<sequence length="174" mass="20186">MKLVLVVAFLALICMARTVPMRSSSTRTLIMSDYDDEEHDHRIQDNVGNDDDDEEEEEEEEEEAIITTTATTTTNRFTFAFPTRNRDLIPTRSRIPTETTTAMRTASSTKYDFDEANVDDDNAFGEYDGDFKYLKKIRRAMQRFFEELKKLMQKITGSEYVTAAQQRQSNQYDS</sequence>
<evidence type="ECO:0000256" key="2">
    <source>
        <dbReference type="SAM" id="SignalP"/>
    </source>
</evidence>
<feature type="signal peptide" evidence="2">
    <location>
        <begin position="1"/>
        <end position="18"/>
    </location>
</feature>
<evidence type="ECO:0000313" key="5">
    <source>
        <dbReference type="Proteomes" id="UP000663865"/>
    </source>
</evidence>
<proteinExistence type="predicted"/>
<reference evidence="3" key="1">
    <citation type="submission" date="2021-02" db="EMBL/GenBank/DDBJ databases">
        <authorList>
            <person name="Nowell W R."/>
        </authorList>
    </citation>
    <scope>NUCLEOTIDE SEQUENCE</scope>
</reference>
<evidence type="ECO:0000313" key="4">
    <source>
        <dbReference type="EMBL" id="CAF4610938.1"/>
    </source>
</evidence>
<evidence type="ECO:0000313" key="3">
    <source>
        <dbReference type="EMBL" id="CAF3492736.1"/>
    </source>
</evidence>
<dbReference type="AlphaFoldDB" id="A0A818GJA5"/>
<organism evidence="3 5">
    <name type="scientific">Rotaria socialis</name>
    <dbReference type="NCBI Taxonomy" id="392032"/>
    <lineage>
        <taxon>Eukaryota</taxon>
        <taxon>Metazoa</taxon>
        <taxon>Spiralia</taxon>
        <taxon>Gnathifera</taxon>
        <taxon>Rotifera</taxon>
        <taxon>Eurotatoria</taxon>
        <taxon>Bdelloidea</taxon>
        <taxon>Philodinida</taxon>
        <taxon>Philodinidae</taxon>
        <taxon>Rotaria</taxon>
    </lineage>
</organism>
<name>A0A818GJA5_9BILA</name>
<feature type="compositionally biased region" description="Acidic residues" evidence="1">
    <location>
        <begin position="48"/>
        <end position="62"/>
    </location>
</feature>
<comment type="caution">
    <text evidence="3">The sequence shown here is derived from an EMBL/GenBank/DDBJ whole genome shotgun (WGS) entry which is preliminary data.</text>
</comment>
<feature type="region of interest" description="Disordered" evidence="1">
    <location>
        <begin position="33"/>
        <end position="62"/>
    </location>
</feature>
<dbReference type="Proteomes" id="UP000663838">
    <property type="component" value="Unassembled WGS sequence"/>
</dbReference>
<gene>
    <name evidence="3" type="ORF">KIK155_LOCUS15261</name>
    <name evidence="4" type="ORF">TOA249_LOCUS11284</name>
</gene>
<accession>A0A818GJA5</accession>
<feature type="chain" id="PRO_5036233112" evidence="2">
    <location>
        <begin position="19"/>
        <end position="174"/>
    </location>
</feature>
<dbReference type="EMBL" id="CAJOBS010000608">
    <property type="protein sequence ID" value="CAF4610938.1"/>
    <property type="molecule type" value="Genomic_DNA"/>
</dbReference>
<dbReference type="EMBL" id="CAJNYV010002677">
    <property type="protein sequence ID" value="CAF3492736.1"/>
    <property type="molecule type" value="Genomic_DNA"/>
</dbReference>
<protein>
    <submittedName>
        <fullName evidence="3">Uncharacterized protein</fullName>
    </submittedName>
</protein>
<dbReference type="Proteomes" id="UP000663865">
    <property type="component" value="Unassembled WGS sequence"/>
</dbReference>
<keyword evidence="2" id="KW-0732">Signal</keyword>
<evidence type="ECO:0000256" key="1">
    <source>
        <dbReference type="SAM" id="MobiDB-lite"/>
    </source>
</evidence>